<evidence type="ECO:0000313" key="1">
    <source>
        <dbReference type="EMBL" id="QHT26681.1"/>
    </source>
</evidence>
<dbReference type="EMBL" id="MN739800">
    <property type="protein sequence ID" value="QHT26681.1"/>
    <property type="molecule type" value="Genomic_DNA"/>
</dbReference>
<name>A0A6C0EDG2_9ZZZZ</name>
<proteinExistence type="predicted"/>
<organism evidence="1">
    <name type="scientific">viral metagenome</name>
    <dbReference type="NCBI Taxonomy" id="1070528"/>
    <lineage>
        <taxon>unclassified sequences</taxon>
        <taxon>metagenomes</taxon>
        <taxon>organismal metagenomes</taxon>
    </lineage>
</organism>
<protein>
    <submittedName>
        <fullName evidence="1">Uncharacterized protein</fullName>
    </submittedName>
</protein>
<sequence length="38" mass="4272">MKLIIQIEAIIESTISIKKCIDCNCNVSKKSSRCNLCQ</sequence>
<accession>A0A6C0EDG2</accession>
<reference evidence="1" key="1">
    <citation type="journal article" date="2020" name="Nature">
        <title>Giant virus diversity and host interactions through global metagenomics.</title>
        <authorList>
            <person name="Schulz F."/>
            <person name="Roux S."/>
            <person name="Paez-Espino D."/>
            <person name="Jungbluth S."/>
            <person name="Walsh D.A."/>
            <person name="Denef V.J."/>
            <person name="McMahon K.D."/>
            <person name="Konstantinidis K.T."/>
            <person name="Eloe-Fadrosh E.A."/>
            <person name="Kyrpides N.C."/>
            <person name="Woyke T."/>
        </authorList>
    </citation>
    <scope>NUCLEOTIDE SEQUENCE</scope>
    <source>
        <strain evidence="1">GVMAG-M-3300023179-2</strain>
    </source>
</reference>
<dbReference type="AlphaFoldDB" id="A0A6C0EDG2"/>